<feature type="domain" description="Tyrosine-protein kinase ephrin type A/B receptor-like" evidence="3">
    <location>
        <begin position="486"/>
        <end position="530"/>
    </location>
</feature>
<evidence type="ECO:0000256" key="2">
    <source>
        <dbReference type="SAM" id="SignalP"/>
    </source>
</evidence>
<feature type="transmembrane region" description="Helical" evidence="1">
    <location>
        <begin position="639"/>
        <end position="658"/>
    </location>
</feature>
<protein>
    <recommendedName>
        <fullName evidence="3">Tyrosine-protein kinase ephrin type A/B receptor-like domain-containing protein</fullName>
    </recommendedName>
</protein>
<dbReference type="PANTHER" id="PTHR46967">
    <property type="entry name" value="INSULIN-LIKE GROWTH FACTOR BINDING PROTEIN,N-TERMINAL"/>
    <property type="match status" value="1"/>
</dbReference>
<accession>A0ABP0HHU3</accession>
<evidence type="ECO:0000256" key="1">
    <source>
        <dbReference type="SAM" id="Phobius"/>
    </source>
</evidence>
<dbReference type="InterPro" id="IPR009030">
    <property type="entry name" value="Growth_fac_rcpt_cys_sf"/>
</dbReference>
<keyword evidence="1" id="KW-0812">Transmembrane</keyword>
<feature type="chain" id="PRO_5045029073" description="Tyrosine-protein kinase ephrin type A/B receptor-like domain-containing protein" evidence="2">
    <location>
        <begin position="23"/>
        <end position="1083"/>
    </location>
</feature>
<reference evidence="5 6" key="1">
    <citation type="submission" date="2024-02" db="EMBL/GenBank/DDBJ databases">
        <authorList>
            <person name="Chen Y."/>
            <person name="Shah S."/>
            <person name="Dougan E. K."/>
            <person name="Thang M."/>
            <person name="Chan C."/>
        </authorList>
    </citation>
    <scope>NUCLEOTIDE SEQUENCE [LARGE SCALE GENOMIC DNA]</scope>
</reference>
<dbReference type="Gene3D" id="2.10.50.10">
    <property type="entry name" value="Tumor Necrosis Factor Receptor, subunit A, domain 2"/>
    <property type="match status" value="1"/>
</dbReference>
<gene>
    <name evidence="4" type="ORF">CCMP2556_LOCUS1612</name>
    <name evidence="5" type="ORF">CCMP2556_LOCUS1632</name>
</gene>
<feature type="transmembrane region" description="Helical" evidence="1">
    <location>
        <begin position="921"/>
        <end position="942"/>
    </location>
</feature>
<organism evidence="5 6">
    <name type="scientific">Durusdinium trenchii</name>
    <dbReference type="NCBI Taxonomy" id="1381693"/>
    <lineage>
        <taxon>Eukaryota</taxon>
        <taxon>Sar</taxon>
        <taxon>Alveolata</taxon>
        <taxon>Dinophyceae</taxon>
        <taxon>Suessiales</taxon>
        <taxon>Symbiodiniaceae</taxon>
        <taxon>Durusdinium</taxon>
    </lineage>
</organism>
<dbReference type="SMART" id="SM01411">
    <property type="entry name" value="Ephrin_rec_like"/>
    <property type="match status" value="3"/>
</dbReference>
<dbReference type="Proteomes" id="UP001642484">
    <property type="component" value="Unassembled WGS sequence"/>
</dbReference>
<evidence type="ECO:0000313" key="4">
    <source>
        <dbReference type="EMBL" id="CAK8989304.1"/>
    </source>
</evidence>
<dbReference type="PANTHER" id="PTHR46967:SF2">
    <property type="entry name" value="SUSHI, VON WILLEBRAND FACTOR TYPE A, EGF AND PENTRAXIN DOMAIN-CONTAINING PROTEIN 1-LIKE"/>
    <property type="match status" value="1"/>
</dbReference>
<keyword evidence="6" id="KW-1185">Reference proteome</keyword>
<comment type="caution">
    <text evidence="5">The sequence shown here is derived from an EMBL/GenBank/DDBJ whole genome shotgun (WGS) entry which is preliminary data.</text>
</comment>
<evidence type="ECO:0000313" key="6">
    <source>
        <dbReference type="Proteomes" id="UP001642484"/>
    </source>
</evidence>
<feature type="signal peptide" evidence="2">
    <location>
        <begin position="1"/>
        <end position="22"/>
    </location>
</feature>
<dbReference type="InterPro" id="IPR011641">
    <property type="entry name" value="Tyr-kin_ephrin_A/B_rcpt-like"/>
</dbReference>
<evidence type="ECO:0000313" key="5">
    <source>
        <dbReference type="EMBL" id="CAK8989358.1"/>
    </source>
</evidence>
<keyword evidence="2" id="KW-0732">Signal</keyword>
<dbReference type="EMBL" id="CAXAMN010000550">
    <property type="protein sequence ID" value="CAK8989358.1"/>
    <property type="molecule type" value="Genomic_DNA"/>
</dbReference>
<feature type="transmembrane region" description="Helical" evidence="1">
    <location>
        <begin position="670"/>
        <end position="689"/>
    </location>
</feature>
<feature type="transmembrane region" description="Helical" evidence="1">
    <location>
        <begin position="868"/>
        <end position="888"/>
    </location>
</feature>
<feature type="transmembrane region" description="Helical" evidence="1">
    <location>
        <begin position="954"/>
        <end position="983"/>
    </location>
</feature>
<keyword evidence="1" id="KW-0472">Membrane</keyword>
<dbReference type="EMBL" id="CAXAMN010000545">
    <property type="protein sequence ID" value="CAK8989304.1"/>
    <property type="molecule type" value="Genomic_DNA"/>
</dbReference>
<feature type="non-terminal residue" evidence="5">
    <location>
        <position position="1083"/>
    </location>
</feature>
<feature type="transmembrane region" description="Helical" evidence="1">
    <location>
        <begin position="894"/>
        <end position="914"/>
    </location>
</feature>
<sequence>MFRVLLRLAVVLLGLTVGQAGAELCLDDGVPESQRKYIQDDSGNDIPIGVIECGWASSTFLNNMALMMIQEVLGFHAVIDPRVGASGASPIYALAGCVDFDNAKEKNCGSETKIHVSVDSWSGTHAAAQQKFAKEYPRLAAEDLGSMGYSGEESMYVSQEILHAAYSDSGLALDFYKSYNTTHHDPKKYFDSIHDVDMSELALCNETVMSHPNRMGNYARFSGDYDGVLSQADGSFIAKCSNNRWWYAPACRQNASTCIPVFTGGDGWKLQAMMQWSTAYGIPAAIAISGGWSMFVKHVQSHRALHYWWVPDATFIDMLPEQLQFARHSANEWLAGDKKTGGQGSYVSKMVSNNLQSKAGRVREFVSNINFELPEVQSLLLDVQRSGSSYNVSCKWMRDNRARWSAWKPVETSCYEGFGLVDASGSFVSNRTTAVGCGLCQAGTASEELIDDVGRTFQCKPCPPGYSQPNTYSTQCEPCPKGTSASMYGSTRCTPCNEGDYQPDAAQTSCIPCGASRTTLLLGASSLADCVCQEGKIEKLSTCMECDEQSMHCPRGSTIEKLEAADGTTDLKIPFVKKGFFSNPEEPLDTYRCTAELFCPGGSPGVCFGDRKGLTCGDCADGYYWASNQCEPCGAVSTAWALSVTLALVCIFGSYYMLTSSYTAKASVMMSTTAALGMLVALFQNLGVLNTVAVQWPDGLEAILNFASLFTFNLDALGLSCAAGGNVGRYVSTASFFWIVTLALPTVGLLTNFIPILRSRQLAWEKNKTISTLGQFLQVGFTTMCNVGVMPFMCYRHPTGQESILKYPNVFCGTDEHVIMKVFGALVILLAGSFFTAACYAAYQAPKWSGKARLASIRFLVFRFRPDVWYFGLVLLARGPLLSLPGVIATNMPSLQLTLMHMILLGSFGLQVWFLPWKSPILNLVDGLSVSLLVMLLAHSLGYADSSGEEAERVLWTFGTVVSSLMVAILGGMVLLGLCALIYRSSLGSSKELWIMNLGKIPKEQDVFQSLLAVATFLKEDAEGEEQTLIKDLSNLSVYDIRTITHAINILADDLNMTQAMPGRMSSRRIANKCSSSRMSLGR</sequence>
<feature type="transmembrane region" description="Helical" evidence="1">
    <location>
        <begin position="736"/>
        <end position="755"/>
    </location>
</feature>
<proteinExistence type="predicted"/>
<feature type="transmembrane region" description="Helical" evidence="1">
    <location>
        <begin position="818"/>
        <end position="843"/>
    </location>
</feature>
<dbReference type="CDD" id="cd00185">
    <property type="entry name" value="TNFRSF"/>
    <property type="match status" value="1"/>
</dbReference>
<dbReference type="Pfam" id="PF07699">
    <property type="entry name" value="Ephrin_rec_like"/>
    <property type="match status" value="1"/>
</dbReference>
<dbReference type="SUPFAM" id="SSF57184">
    <property type="entry name" value="Growth factor receptor domain"/>
    <property type="match status" value="1"/>
</dbReference>
<name>A0ABP0HHU3_9DINO</name>
<keyword evidence="1" id="KW-1133">Transmembrane helix</keyword>
<evidence type="ECO:0000259" key="3">
    <source>
        <dbReference type="Pfam" id="PF07699"/>
    </source>
</evidence>